<dbReference type="GO" id="GO:0005524">
    <property type="term" value="F:ATP binding"/>
    <property type="evidence" value="ECO:0007669"/>
    <property type="project" value="UniProtKB-KW"/>
</dbReference>
<dbReference type="Gene3D" id="3.40.50.300">
    <property type="entry name" value="P-loop containing nucleotide triphosphate hydrolases"/>
    <property type="match status" value="1"/>
</dbReference>
<reference evidence="5 6" key="1">
    <citation type="submission" date="2015-03" db="EMBL/GenBank/DDBJ databases">
        <authorList>
            <person name="Abdul Halim M."/>
        </authorList>
    </citation>
    <scope>NUCLEOTIDE SEQUENCE [LARGE SCALE GENOMIC DNA]</scope>
    <source>
        <strain evidence="5 6">ATCC 35681</strain>
    </source>
</reference>
<dbReference type="Proteomes" id="UP000034189">
    <property type="component" value="Chromosome"/>
</dbReference>
<dbReference type="HOGENOM" id="CLU_000604_1_2_9"/>
<dbReference type="GO" id="GO:0016887">
    <property type="term" value="F:ATP hydrolysis activity"/>
    <property type="evidence" value="ECO:0007669"/>
    <property type="project" value="InterPro"/>
</dbReference>
<dbReference type="Pfam" id="PF00005">
    <property type="entry name" value="ABC_tran"/>
    <property type="match status" value="1"/>
</dbReference>
<evidence type="ECO:0000256" key="1">
    <source>
        <dbReference type="ARBA" id="ARBA00022448"/>
    </source>
</evidence>
<evidence type="ECO:0000259" key="4">
    <source>
        <dbReference type="PROSITE" id="PS50893"/>
    </source>
</evidence>
<gene>
    <name evidence="5" type="ORF">VK70_04530</name>
</gene>
<proteinExistence type="predicted"/>
<dbReference type="SUPFAM" id="SSF52540">
    <property type="entry name" value="P-loop containing nucleoside triphosphate hydrolases"/>
    <property type="match status" value="1"/>
</dbReference>
<dbReference type="RefSeq" id="WP_025697155.1">
    <property type="nucleotide sequence ID" value="NZ_ASQQ01000495.1"/>
</dbReference>
<name>A0A0F7F7E6_PAEDU</name>
<dbReference type="PROSITE" id="PS50893">
    <property type="entry name" value="ABC_TRANSPORTER_2"/>
    <property type="match status" value="1"/>
</dbReference>
<dbReference type="EMBL" id="CP011114">
    <property type="protein sequence ID" value="AKG33937.1"/>
    <property type="molecule type" value="Genomic_DNA"/>
</dbReference>
<dbReference type="InterPro" id="IPR003593">
    <property type="entry name" value="AAA+_ATPase"/>
</dbReference>
<evidence type="ECO:0000256" key="3">
    <source>
        <dbReference type="ARBA" id="ARBA00022840"/>
    </source>
</evidence>
<dbReference type="SMART" id="SM00382">
    <property type="entry name" value="AAA"/>
    <property type="match status" value="1"/>
</dbReference>
<dbReference type="InterPro" id="IPR027417">
    <property type="entry name" value="P-loop_NTPase"/>
</dbReference>
<sequence>MTAAISVKGLTKRYGQLTAVDNISFSLEPEKIYGLIGRNGAGKTTIMRMLTAQTFVTAGEVMIFGERPYENNLVLPKICFMKESQRYPDHYKVTDVLDIASVLFPEWDKSYADSLMRDFELPYKQLVTKLSRGMLSSLGIIVGLASRASLTIFDEPYLGLDAVARELFYDRLLQDYAEKPRTIIMSTHLIDEVSRILEHILLIDKGRLVLDTDADSLRGSAYTVMGPAASVETFVQGRNIMSRETFGGYLKISVHELLDTGAQRRAQELGLELSSVSLQQLLVHLTGGKKPIVREEEAI</sequence>
<keyword evidence="3" id="KW-0067">ATP-binding</keyword>
<keyword evidence="2" id="KW-0547">Nucleotide-binding</keyword>
<dbReference type="OrthoDB" id="9804819at2"/>
<keyword evidence="1" id="KW-0813">Transport</keyword>
<evidence type="ECO:0000313" key="6">
    <source>
        <dbReference type="Proteomes" id="UP000034189"/>
    </source>
</evidence>
<dbReference type="PANTHER" id="PTHR42939">
    <property type="entry name" value="ABC TRANSPORTER ATP-BINDING PROTEIN ALBC-RELATED"/>
    <property type="match status" value="1"/>
</dbReference>
<dbReference type="InterPro" id="IPR051782">
    <property type="entry name" value="ABC_Transporter_VariousFunc"/>
</dbReference>
<feature type="domain" description="ABC transporter" evidence="4">
    <location>
        <begin position="5"/>
        <end position="230"/>
    </location>
</feature>
<dbReference type="InterPro" id="IPR003439">
    <property type="entry name" value="ABC_transporter-like_ATP-bd"/>
</dbReference>
<evidence type="ECO:0000313" key="5">
    <source>
        <dbReference type="EMBL" id="AKG33937.1"/>
    </source>
</evidence>
<accession>A0A0F7F7E6</accession>
<protein>
    <submittedName>
        <fullName evidence="5">Multidrug ABC transporter ATPase</fullName>
    </submittedName>
</protein>
<dbReference type="PATRIC" id="fig|1333534.5.peg.992"/>
<dbReference type="PANTHER" id="PTHR42939:SF1">
    <property type="entry name" value="ABC TRANSPORTER ATP-BINDING PROTEIN ALBC-RELATED"/>
    <property type="match status" value="1"/>
</dbReference>
<dbReference type="CDD" id="cd03230">
    <property type="entry name" value="ABC_DR_subfamily_A"/>
    <property type="match status" value="1"/>
</dbReference>
<reference evidence="5 6" key="2">
    <citation type="journal article" date="2016" name="Genome Announc.">
        <title>Genome Sequence of a Gram-Positive Diazotroph, Paenibacillus durus Type Strain ATCC 35681.</title>
        <authorList>
            <person name="Halim M.A."/>
            <person name="Rahman A.Y."/>
            <person name="Sim K.S."/>
            <person name="Yam H.C."/>
            <person name="Rahim A.A."/>
            <person name="Ghazali A.H."/>
            <person name="Najimudin N."/>
        </authorList>
    </citation>
    <scope>NUCLEOTIDE SEQUENCE [LARGE SCALE GENOMIC DNA]</scope>
    <source>
        <strain evidence="5 6">ATCC 35681</strain>
    </source>
</reference>
<dbReference type="AlphaFoldDB" id="A0A0F7F7E6"/>
<evidence type="ECO:0000256" key="2">
    <source>
        <dbReference type="ARBA" id="ARBA00022741"/>
    </source>
</evidence>
<organism evidence="5 6">
    <name type="scientific">Paenibacillus durus ATCC 35681</name>
    <dbReference type="NCBI Taxonomy" id="1333534"/>
    <lineage>
        <taxon>Bacteria</taxon>
        <taxon>Bacillati</taxon>
        <taxon>Bacillota</taxon>
        <taxon>Bacilli</taxon>
        <taxon>Bacillales</taxon>
        <taxon>Paenibacillaceae</taxon>
        <taxon>Paenibacillus</taxon>
    </lineage>
</organism>